<dbReference type="Ensembl" id="ENSPTIT00000017906.1">
    <property type="protein sequence ID" value="ENSPTIP00000013832.1"/>
    <property type="gene ID" value="ENSPTIG00000013442.1"/>
</dbReference>
<dbReference type="InterPro" id="IPR014756">
    <property type="entry name" value="Ig_E-set"/>
</dbReference>
<proteinExistence type="predicted"/>
<name>A0A8C9JXF4_PANTA</name>
<dbReference type="GeneTree" id="ENSGT01150000288163"/>
<protein>
    <submittedName>
        <fullName evidence="1">Uncharacterized protein</fullName>
    </submittedName>
</protein>
<reference evidence="1" key="1">
    <citation type="submission" date="2025-08" db="UniProtKB">
        <authorList>
            <consortium name="Ensembl"/>
        </authorList>
    </citation>
    <scope>IDENTIFICATION</scope>
</reference>
<dbReference type="GO" id="GO:0007165">
    <property type="term" value="P:signal transduction"/>
    <property type="evidence" value="ECO:0007669"/>
    <property type="project" value="InterPro"/>
</dbReference>
<organism evidence="1 2">
    <name type="scientific">Panthera tigris altaica</name>
    <name type="common">Siberian tiger</name>
    <dbReference type="NCBI Taxonomy" id="74533"/>
    <lineage>
        <taxon>Eukaryota</taxon>
        <taxon>Metazoa</taxon>
        <taxon>Chordata</taxon>
        <taxon>Craniata</taxon>
        <taxon>Vertebrata</taxon>
        <taxon>Euteleostomi</taxon>
        <taxon>Mammalia</taxon>
        <taxon>Eutheria</taxon>
        <taxon>Laurasiatheria</taxon>
        <taxon>Carnivora</taxon>
        <taxon>Feliformia</taxon>
        <taxon>Felidae</taxon>
        <taxon>Pantherinae</taxon>
        <taxon>Panthera</taxon>
    </lineage>
</organism>
<keyword evidence="2" id="KW-1185">Reference proteome</keyword>
<dbReference type="Gene3D" id="2.60.40.840">
    <property type="match status" value="1"/>
</dbReference>
<evidence type="ECO:0000313" key="2">
    <source>
        <dbReference type="Proteomes" id="UP000675900"/>
    </source>
</evidence>
<dbReference type="InterPro" id="IPR014753">
    <property type="entry name" value="Arrestin_N"/>
</dbReference>
<dbReference type="Proteomes" id="UP000675900">
    <property type="component" value="Unassembled WGS sequence"/>
</dbReference>
<dbReference type="AlphaFoldDB" id="A0A8C9JXF4"/>
<sequence length="58" mass="6533">TRVSKKLSPNCKLSMYLGKRDFADHPGQRPGYNTPESALLCHTVARPRGHKEGLWGRL</sequence>
<reference evidence="1" key="2">
    <citation type="submission" date="2025-09" db="UniProtKB">
        <authorList>
            <consortium name="Ensembl"/>
        </authorList>
    </citation>
    <scope>IDENTIFICATION</scope>
</reference>
<dbReference type="SUPFAM" id="SSF81296">
    <property type="entry name" value="E set domains"/>
    <property type="match status" value="1"/>
</dbReference>
<evidence type="ECO:0000313" key="1">
    <source>
        <dbReference type="Ensembl" id="ENSPTIP00000013832.1"/>
    </source>
</evidence>
<accession>A0A8C9JXF4</accession>